<dbReference type="Proteomes" id="UP001596494">
    <property type="component" value="Unassembled WGS sequence"/>
</dbReference>
<keyword evidence="1" id="KW-1133">Transmembrane helix</keyword>
<feature type="transmembrane region" description="Helical" evidence="1">
    <location>
        <begin position="32"/>
        <end position="53"/>
    </location>
</feature>
<evidence type="ECO:0000313" key="2">
    <source>
        <dbReference type="EMBL" id="MFC7322756.1"/>
    </source>
</evidence>
<name>A0ABW2K9P8_9BACI</name>
<protein>
    <submittedName>
        <fullName evidence="2">DUF2254 domain-containing protein</fullName>
    </submittedName>
</protein>
<evidence type="ECO:0000313" key="3">
    <source>
        <dbReference type="Proteomes" id="UP001596494"/>
    </source>
</evidence>
<feature type="transmembrane region" description="Helical" evidence="1">
    <location>
        <begin position="124"/>
        <end position="143"/>
    </location>
</feature>
<comment type="caution">
    <text evidence="2">The sequence shown here is derived from an EMBL/GenBank/DDBJ whole genome shotgun (WGS) entry which is preliminary data.</text>
</comment>
<keyword evidence="1" id="KW-0812">Transmembrane</keyword>
<sequence>MKEKLIDKLPISMRKYFQMSDRQRKYELQMTLWSMPLIYIAGSILLIIITIFLDLKLNISQFVHPWFSAGGDATQILVSALIGGILTLSAFTLNSLLVVLTNFSAQFSPRMMFNFIADKTTQHMLGIFHGSFIYVLVIFLFLTNNENEFYSAIPIMAVLLAALTIIIFIFFINHASSWMQVHNFTYSMKNTSKSTIKQSLKYELEEHKGDEPGPLLEFYFNDKMTFTINEPGYLQMIRYKEMIHEADKDEIIIQLHKKVGDFSLKHNRLFSYWGPGQHNVDTEKYRQFFEIGHKKTEIQEMKMGIMKLSEIAVKAIGNSDPQTALSTIHHIADLIVSIEEDVTFTPYLLDSKKQTRIIMQPEDFEYFLNKGFGYIRQESKGDLTLLTELIEVLTMLAQSLSDDKHDTLWNFGSNTIDYISQHFLYDLDKRYYLETLQELAIFTGHEKNYVDAVKKLL</sequence>
<keyword evidence="1" id="KW-0472">Membrane</keyword>
<feature type="transmembrane region" description="Helical" evidence="1">
    <location>
        <begin position="73"/>
        <end position="103"/>
    </location>
</feature>
<gene>
    <name evidence="2" type="ORF">ACFQMN_17975</name>
</gene>
<dbReference type="Pfam" id="PF10011">
    <property type="entry name" value="DUF2254"/>
    <property type="match status" value="1"/>
</dbReference>
<proteinExistence type="predicted"/>
<dbReference type="InterPro" id="IPR018723">
    <property type="entry name" value="DUF2254_membrane"/>
</dbReference>
<keyword evidence="3" id="KW-1185">Reference proteome</keyword>
<organism evidence="2 3">
    <name type="scientific">Halobacillus campisalis</name>
    <dbReference type="NCBI Taxonomy" id="435909"/>
    <lineage>
        <taxon>Bacteria</taxon>
        <taxon>Bacillati</taxon>
        <taxon>Bacillota</taxon>
        <taxon>Bacilli</taxon>
        <taxon>Bacillales</taxon>
        <taxon>Bacillaceae</taxon>
        <taxon>Halobacillus</taxon>
    </lineage>
</organism>
<feature type="transmembrane region" description="Helical" evidence="1">
    <location>
        <begin position="149"/>
        <end position="172"/>
    </location>
</feature>
<dbReference type="RefSeq" id="WP_289215121.1">
    <property type="nucleotide sequence ID" value="NZ_JAPVRC010000002.1"/>
</dbReference>
<accession>A0ABW2K9P8</accession>
<evidence type="ECO:0000256" key="1">
    <source>
        <dbReference type="SAM" id="Phobius"/>
    </source>
</evidence>
<reference evidence="3" key="1">
    <citation type="journal article" date="2019" name="Int. J. Syst. Evol. Microbiol.">
        <title>The Global Catalogue of Microorganisms (GCM) 10K type strain sequencing project: providing services to taxonomists for standard genome sequencing and annotation.</title>
        <authorList>
            <consortium name="The Broad Institute Genomics Platform"/>
            <consortium name="The Broad Institute Genome Sequencing Center for Infectious Disease"/>
            <person name="Wu L."/>
            <person name="Ma J."/>
        </authorList>
    </citation>
    <scope>NUCLEOTIDE SEQUENCE [LARGE SCALE GENOMIC DNA]</scope>
    <source>
        <strain evidence="3">CCUG 73951</strain>
    </source>
</reference>
<dbReference type="EMBL" id="JBHTBY010000017">
    <property type="protein sequence ID" value="MFC7322756.1"/>
    <property type="molecule type" value="Genomic_DNA"/>
</dbReference>